<protein>
    <submittedName>
        <fullName evidence="1">Uncharacterized protein</fullName>
    </submittedName>
</protein>
<evidence type="ECO:0000313" key="1">
    <source>
        <dbReference type="EMBL" id="BBN21002.1"/>
    </source>
</evidence>
<name>A0A679DYF4_9VIRU</name>
<dbReference type="EMBL" id="LC496785">
    <property type="protein sequence ID" value="BBN21002.1"/>
    <property type="molecule type" value="Genomic_RNA"/>
</dbReference>
<organism evidence="1">
    <name type="scientific">Korle-bu Aedes virus</name>
    <dbReference type="NCBI Taxonomy" id="2605631"/>
    <lineage>
        <taxon>Viruses</taxon>
        <taxon>Riboviria</taxon>
    </lineage>
</organism>
<reference evidence="1" key="1">
    <citation type="journal article" date="2020" name="Viruses">
        <title>Entomological Assessment of the Status and Risk of Mosquito-borne Arboviral Transmission in Ghana.</title>
        <authorList>
            <person name="Amoa-Bosompem M."/>
            <person name="Kobayashi D."/>
            <person name="Murota K."/>
            <person name="Faizah A.N."/>
            <person name="Itokawa K."/>
            <person name="Fujita R."/>
            <person name="Osei J.H.N."/>
            <person name="Agbosu E."/>
            <person name="Pratt D."/>
            <person name="Kimura S."/>
            <person name="Kwofie K.D."/>
            <person name="Ohashi M."/>
            <person name="Bonney J.H.K."/>
            <person name="Dadzie S."/>
            <person name="Sasaki T."/>
            <person name="Ohta N."/>
            <person name="Isawa H."/>
            <person name="Sawabe K."/>
            <person name="Iwanaga S."/>
        </authorList>
    </citation>
    <scope>NUCLEOTIDE SEQUENCE</scope>
    <source>
        <strain evidence="1">16GH61</strain>
    </source>
</reference>
<sequence length="103" mass="12360">MRGSQAEAWRQVRRTVRRCWRNRACFESWAQAIRLTDRCRQLFIWEQQWSSTDLCCGCQRPTIRTVAKEFVTLPSGWQIEQCRKFCEGCQHFCKHPELKYGSI</sequence>
<proteinExistence type="predicted"/>
<accession>A0A679DYF4</accession>